<dbReference type="GO" id="GO:0005680">
    <property type="term" value="C:anaphase-promoting complex"/>
    <property type="evidence" value="ECO:0007669"/>
    <property type="project" value="InterPro"/>
</dbReference>
<keyword evidence="10" id="KW-1185">Reference proteome</keyword>
<dbReference type="GO" id="GO:0060090">
    <property type="term" value="F:molecular adaptor activity"/>
    <property type="evidence" value="ECO:0007669"/>
    <property type="project" value="TreeGrafter"/>
</dbReference>
<keyword evidence="2" id="KW-0132">Cell division</keyword>
<dbReference type="PANTHER" id="PTHR12827">
    <property type="entry name" value="MEIOTIC CHECKPOINT REGULATOR TSG24 FAMILY MEMBER"/>
    <property type="match status" value="1"/>
</dbReference>
<dbReference type="InterPro" id="IPR011989">
    <property type="entry name" value="ARM-like"/>
</dbReference>
<protein>
    <recommendedName>
        <fullName evidence="11">Anaphase-promoting complex subunit 1</fullName>
    </recommendedName>
</protein>
<comment type="caution">
    <text evidence="9">The sequence shown here is derived from an EMBL/GenBank/DDBJ whole genome shotgun (WGS) entry which is preliminary data.</text>
</comment>
<dbReference type="InterPro" id="IPR046794">
    <property type="entry name" value="Apc1_MidN"/>
</dbReference>
<dbReference type="Pfam" id="PF20518">
    <property type="entry name" value="Apc1_MidN"/>
    <property type="match status" value="1"/>
</dbReference>
<organism evidence="9 10">
    <name type="scientific">Artemia franciscana</name>
    <name type="common">Brine shrimp</name>
    <name type="synonym">Artemia sanfranciscana</name>
    <dbReference type="NCBI Taxonomy" id="6661"/>
    <lineage>
        <taxon>Eukaryota</taxon>
        <taxon>Metazoa</taxon>
        <taxon>Ecdysozoa</taxon>
        <taxon>Arthropoda</taxon>
        <taxon>Crustacea</taxon>
        <taxon>Branchiopoda</taxon>
        <taxon>Anostraca</taxon>
        <taxon>Artemiidae</taxon>
        <taxon>Artemia</taxon>
    </lineage>
</organism>
<dbReference type="GO" id="GO:0031145">
    <property type="term" value="P:anaphase-promoting complex-dependent catabolic process"/>
    <property type="evidence" value="ECO:0007669"/>
    <property type="project" value="TreeGrafter"/>
</dbReference>
<feature type="compositionally biased region" description="Polar residues" evidence="6">
    <location>
        <begin position="382"/>
        <end position="428"/>
    </location>
</feature>
<evidence type="ECO:0000256" key="3">
    <source>
        <dbReference type="ARBA" id="ARBA00022737"/>
    </source>
</evidence>
<dbReference type="Proteomes" id="UP001187531">
    <property type="component" value="Unassembled WGS sequence"/>
</dbReference>
<keyword evidence="3" id="KW-0677">Repeat</keyword>
<comment type="similarity">
    <text evidence="1">Belongs to the APC1 family.</text>
</comment>
<dbReference type="GO" id="GO:0007091">
    <property type="term" value="P:metaphase/anaphase transition of mitotic cell cycle"/>
    <property type="evidence" value="ECO:0007669"/>
    <property type="project" value="TreeGrafter"/>
</dbReference>
<dbReference type="Gene3D" id="1.25.10.10">
    <property type="entry name" value="Leucine-rich Repeat Variant"/>
    <property type="match status" value="2"/>
</dbReference>
<dbReference type="InterPro" id="IPR048971">
    <property type="entry name" value="Apc1_3rd"/>
</dbReference>
<evidence type="ECO:0000313" key="10">
    <source>
        <dbReference type="Proteomes" id="UP001187531"/>
    </source>
</evidence>
<feature type="domain" description="Anaphase-promoting complex subunit 1 beta-sandwich" evidence="8">
    <location>
        <begin position="1710"/>
        <end position="1793"/>
    </location>
</feature>
<feature type="region of interest" description="Disordered" evidence="6">
    <location>
        <begin position="365"/>
        <end position="433"/>
    </location>
</feature>
<evidence type="ECO:0000259" key="7">
    <source>
        <dbReference type="Pfam" id="PF20518"/>
    </source>
</evidence>
<feature type="region of interest" description="Disordered" evidence="6">
    <location>
        <begin position="305"/>
        <end position="334"/>
    </location>
</feature>
<name>A0AA88HHD6_ARTSF</name>
<evidence type="ECO:0000256" key="4">
    <source>
        <dbReference type="ARBA" id="ARBA00022776"/>
    </source>
</evidence>
<dbReference type="PANTHER" id="PTHR12827:SF3">
    <property type="entry name" value="ANAPHASE-PROMOTING COMPLEX SUBUNIT 1"/>
    <property type="match status" value="1"/>
</dbReference>
<dbReference type="InterPro" id="IPR024990">
    <property type="entry name" value="Apc1"/>
</dbReference>
<reference evidence="9" key="1">
    <citation type="submission" date="2023-07" db="EMBL/GenBank/DDBJ databases">
        <title>Chromosome-level genome assembly of Artemia franciscana.</title>
        <authorList>
            <person name="Jo E."/>
        </authorList>
    </citation>
    <scope>NUCLEOTIDE SEQUENCE</scope>
    <source>
        <tissue evidence="9">Whole body</tissue>
    </source>
</reference>
<gene>
    <name evidence="9" type="ORF">QYM36_013037</name>
</gene>
<evidence type="ECO:0000313" key="9">
    <source>
        <dbReference type="EMBL" id="KAK2709235.1"/>
    </source>
</evidence>
<feature type="domain" description="Anaphase-promoting complex subunit 1 middle" evidence="7">
    <location>
        <begin position="781"/>
        <end position="915"/>
    </location>
</feature>
<proteinExistence type="inferred from homology"/>
<sequence length="2016" mass="226314">MNETDLADKMIICNSCQEYQPFGRKHIPDSEEVPTGKTSKCDPFLLFSNIQDAALPSLSVLEPSVNKKDVTEPRWLIRKILFAEKIVNEEELYWHKNYVVQSVGVSEDMKRLKKILSIDGNISQCIWCRFFSYPDRPFMKEGSMRNESLGEPLDGILIVGPETLHVHLDSGAEYTIRLQFPIVKIWQTKFGIILERLKETGDIFSDQLEKQQLSKIPRFYSLLHPLHEITPVISVQGYFGSIKKIRYLANEEKTILFASEDPSIIVLYDKDKGVHSIWKLRKATEEEQVTVGQLLSATGISSTFPSDSRLQTPSERQISAMRSYQTSPSYENLQQRSVQQHFHPYHPESPSFSRTPLRMPRFKDSPVVSRLDSPSSELSSLNQRTNFGSASRVQSLRQGASYFSPSRQTSGLSPQAQIARSPIGSSSEPPLMADGATVEEPILPDLCLQFLWEEPKNPQFISIPSNKVFLSDDLVGQRYVCMLMSKQSVLCLLRYETVVNDSDTGIAFKPQKYIPAVDAENLSELKMVLVLDPLVQGESSISLYSGSVRISRIVPPNLPKSIGLSPAYDSFLSAKHKSTSDRSIFSKDSLQKGLKTSVIHNSDVSMAFETPPIKSLQNLTLGTCREHRLLSTPGLSSSRRNSLAMPQHPSQLDESVNMLSPVGSATPVNKSIFNVPYTSPLSNDRITYIMDGVFNRVTLKFTGGEMFRIRLPSIAKHPLIMKIFEVVSDSTPATEHENYLHFISKWYTQRNSPGSSDLSPYDEWDLFFKLFLQYMGLESTKCLSSGDSLTPELEEKRTRYSESGSDFDWEYLKSSKYTKTVGKCVLARAGFHFDRVFGEVKLNSKPYQVNMISVPLRNCEEILLVLHFLYEELKLKMIWWPHLQQLAEINIILAECFGLQEYLEYYWMDFPIVVSSYSVKPVLEVKRIPRVPPCIFSTLRNVMVASGAFDPAKISLKGYGAKSLQIIIAYAILFKNTEIQNQFGILSKSRNPNHDAMLYLTSCGWKKEDFLDVPFGVGLPLLNMLVQCHHEPEQNWAEEVYTLISREDLAKMRSFQQDNQLNSRDIERLEKLVGDTLNPSKPTLKNMKNTNCKVDETGTEGMESSSFHVRFKNDRRLGAVCRFLTSSRPVTVALTQRPEVSDHDFLEEQERHLFALCMRTMALPVGRGALSLQTSEIEEVFDPLSIPRLCLSGKAPPRNTTVELTHIDVPANMNQWPLFHNGVAAGLTLRRNTKGVTDSWIGFNRPKASLDSFGEPTPEHAGFLFALGILGHLPNLSKINIHSYLVRNNDMIGVGVILGMGLSKKGSMDSSVLRILAVCIEALTPETAIELNVPPSMTVAAFVSLGWLYVGSGDRSMSEILLDEIGRPPGQEGDSCVERESHALSAGLGLGLVCVGKGEAMNDLNNRGLADTLRYYMIGGRKRPLPDRFAEKYKNGSCQIFEGDLVNTDITGPGATLALGLMYLKSGNRTIAEWMVIPHTITSLESVRPDMLLLRVLARNLILWDEILPSLSWIENHVPIEFRHLCLKKPDQDMPLGIDYGTINQAYCNIVPGACLALGFRFGGSANADAFDAVFSVTKRFIALSGKSIAELAGRATIETALNVMVLSLAMIMAGTGDLEVLRLCRHLRSRVGFHGGASSSSVTYGSHMATHLALGLLFLGGGRLSLSTSNEAIAALICAIYPKFPNHSNDNRYHLQALRHLYVIAAEPRLLLPRDLATSNDCSVQLRVYLKDTSHYSKVSYYLKAPCLLPELSSLRKVSIEDENFWTIDFERNKNWPYLKKVVEQGYLYVKRKVGGSLNPRTLNLFFGSKLPVWGVTPVMLQELLKDTALSNLSKYLLQSSVGEYFWKKGQTDMEKKIVQMYTFAIYRCVVDEKLDLLPSFLTMIKVVFDIYYWKPETTGRLPLLTQQLSLARIFSSLKQNSGNENEGHFGTFMDTLLDMVEQAFSAKSQVIFESGKKLRQDHALPSCEVLSGYLAFNDLKLSLLKGRLEDLLLQKESVNVPRCVLLKLLPLFTS</sequence>
<dbReference type="EMBL" id="JAVRJZ010000017">
    <property type="protein sequence ID" value="KAK2709235.1"/>
    <property type="molecule type" value="Genomic_DNA"/>
</dbReference>
<dbReference type="Pfam" id="PF21282">
    <property type="entry name" value="APC1_3rd"/>
    <property type="match status" value="1"/>
</dbReference>
<evidence type="ECO:0000256" key="6">
    <source>
        <dbReference type="SAM" id="MobiDB-lite"/>
    </source>
</evidence>
<evidence type="ECO:0000256" key="5">
    <source>
        <dbReference type="ARBA" id="ARBA00023306"/>
    </source>
</evidence>
<dbReference type="GO" id="GO:0051301">
    <property type="term" value="P:cell division"/>
    <property type="evidence" value="ECO:0007669"/>
    <property type="project" value="UniProtKB-KW"/>
</dbReference>
<dbReference type="GO" id="GO:0070979">
    <property type="term" value="P:protein K11-linked ubiquitination"/>
    <property type="evidence" value="ECO:0007669"/>
    <property type="project" value="TreeGrafter"/>
</dbReference>
<keyword evidence="4" id="KW-0498">Mitosis</keyword>
<accession>A0AA88HHD6</accession>
<evidence type="ECO:0000256" key="2">
    <source>
        <dbReference type="ARBA" id="ARBA00022618"/>
    </source>
</evidence>
<evidence type="ECO:0000259" key="8">
    <source>
        <dbReference type="Pfam" id="PF21282"/>
    </source>
</evidence>
<keyword evidence="5" id="KW-0131">Cell cycle</keyword>
<evidence type="ECO:0008006" key="11">
    <source>
        <dbReference type="Google" id="ProtNLM"/>
    </source>
</evidence>
<feature type="compositionally biased region" description="Low complexity" evidence="6">
    <location>
        <begin position="369"/>
        <end position="381"/>
    </location>
</feature>
<evidence type="ECO:0000256" key="1">
    <source>
        <dbReference type="ARBA" id="ARBA00010547"/>
    </source>
</evidence>